<organism evidence="1 2">
    <name type="scientific">Steinernema hermaphroditum</name>
    <dbReference type="NCBI Taxonomy" id="289476"/>
    <lineage>
        <taxon>Eukaryota</taxon>
        <taxon>Metazoa</taxon>
        <taxon>Ecdysozoa</taxon>
        <taxon>Nematoda</taxon>
        <taxon>Chromadorea</taxon>
        <taxon>Rhabditida</taxon>
        <taxon>Tylenchina</taxon>
        <taxon>Panagrolaimomorpha</taxon>
        <taxon>Strongyloidoidea</taxon>
        <taxon>Steinernematidae</taxon>
        <taxon>Steinernema</taxon>
    </lineage>
</organism>
<evidence type="ECO:0000313" key="2">
    <source>
        <dbReference type="Proteomes" id="UP001175271"/>
    </source>
</evidence>
<dbReference type="EMBL" id="JAUCMV010000002">
    <property type="protein sequence ID" value="KAK0415285.1"/>
    <property type="molecule type" value="Genomic_DNA"/>
</dbReference>
<reference evidence="1" key="1">
    <citation type="submission" date="2023-06" db="EMBL/GenBank/DDBJ databases">
        <title>Genomic analysis of the entomopathogenic nematode Steinernema hermaphroditum.</title>
        <authorList>
            <person name="Schwarz E.M."/>
            <person name="Heppert J.K."/>
            <person name="Baniya A."/>
            <person name="Schwartz H.T."/>
            <person name="Tan C.-H."/>
            <person name="Antoshechkin I."/>
            <person name="Sternberg P.W."/>
            <person name="Goodrich-Blair H."/>
            <person name="Dillman A.R."/>
        </authorList>
    </citation>
    <scope>NUCLEOTIDE SEQUENCE</scope>
    <source>
        <strain evidence="1">PS9179</strain>
        <tissue evidence="1">Whole animal</tissue>
    </source>
</reference>
<evidence type="ECO:0008006" key="3">
    <source>
        <dbReference type="Google" id="ProtNLM"/>
    </source>
</evidence>
<dbReference type="AlphaFoldDB" id="A0AA39I007"/>
<protein>
    <recommendedName>
        <fullName evidence="3">F-box domain-containing protein</fullName>
    </recommendedName>
</protein>
<proteinExistence type="predicted"/>
<comment type="caution">
    <text evidence="1">The sequence shown here is derived from an EMBL/GenBank/DDBJ whole genome shotgun (WGS) entry which is preliminary data.</text>
</comment>
<gene>
    <name evidence="1" type="ORF">QR680_011869</name>
</gene>
<evidence type="ECO:0000313" key="1">
    <source>
        <dbReference type="EMBL" id="KAK0415285.1"/>
    </source>
</evidence>
<dbReference type="Proteomes" id="UP001175271">
    <property type="component" value="Unassembled WGS sequence"/>
</dbReference>
<name>A0AA39I007_9BILA</name>
<keyword evidence="2" id="KW-1185">Reference proteome</keyword>
<sequence>MSTIEFSVAFQTMEFIPLEFIDSVISLLSQYELCQHLAGNWGKPRKLIRKSLFIYASPSQKSMFLGSADPKDVDSRHITISNDLAMNLPSKLDENEFISAVTQPPSMRRGQSLELKELRKSDKEAASCSPLIDAVNGYFSRIEIQGVDGYERELEDFFLRIRRLQMPNILHISHSDVSQNTVDLIMESCSVFKSSELHLYPNKAAVTTEQLKAFFSKWKALPYKVSLKVRYIQDRSIESMMDLCGFGLKTKGTHSHEHIYVNETFNVKIWKIYDGLQIVCESS</sequence>
<accession>A0AA39I007</accession>